<reference evidence="3" key="1">
    <citation type="journal article" date="2023" name="Mol. Phylogenet. Evol.">
        <title>Genome-scale phylogeny and comparative genomics of the fungal order Sordariales.</title>
        <authorList>
            <person name="Hensen N."/>
            <person name="Bonometti L."/>
            <person name="Westerberg I."/>
            <person name="Brannstrom I.O."/>
            <person name="Guillou S."/>
            <person name="Cros-Aarteil S."/>
            <person name="Calhoun S."/>
            <person name="Haridas S."/>
            <person name="Kuo A."/>
            <person name="Mondo S."/>
            <person name="Pangilinan J."/>
            <person name="Riley R."/>
            <person name="LaButti K."/>
            <person name="Andreopoulos B."/>
            <person name="Lipzen A."/>
            <person name="Chen C."/>
            <person name="Yan M."/>
            <person name="Daum C."/>
            <person name="Ng V."/>
            <person name="Clum A."/>
            <person name="Steindorff A."/>
            <person name="Ohm R.A."/>
            <person name="Martin F."/>
            <person name="Silar P."/>
            <person name="Natvig D.O."/>
            <person name="Lalanne C."/>
            <person name="Gautier V."/>
            <person name="Ament-Velasquez S.L."/>
            <person name="Kruys A."/>
            <person name="Hutchinson M.I."/>
            <person name="Powell A.J."/>
            <person name="Barry K."/>
            <person name="Miller A.N."/>
            <person name="Grigoriev I.V."/>
            <person name="Debuchy R."/>
            <person name="Gladieux P."/>
            <person name="Hiltunen Thoren M."/>
            <person name="Johannesson H."/>
        </authorList>
    </citation>
    <scope>NUCLEOTIDE SEQUENCE</scope>
    <source>
        <strain evidence="3">CBS 333.67</strain>
    </source>
</reference>
<feature type="repeat" description="WD" evidence="1">
    <location>
        <begin position="649"/>
        <end position="683"/>
    </location>
</feature>
<evidence type="ECO:0000313" key="3">
    <source>
        <dbReference type="EMBL" id="KAK3304616.1"/>
    </source>
</evidence>
<dbReference type="PANTHER" id="PTHR45589">
    <property type="entry name" value="WD REPEAT DOMAIN 62, ISOFORM G"/>
    <property type="match status" value="1"/>
</dbReference>
<feature type="compositionally biased region" description="Polar residues" evidence="2">
    <location>
        <begin position="745"/>
        <end position="769"/>
    </location>
</feature>
<comment type="caution">
    <text evidence="3">The sequence shown here is derived from an EMBL/GenBank/DDBJ whole genome shotgun (WGS) entry which is preliminary data.</text>
</comment>
<feature type="region of interest" description="Disordered" evidence="2">
    <location>
        <begin position="93"/>
        <end position="140"/>
    </location>
</feature>
<feature type="region of interest" description="Disordered" evidence="2">
    <location>
        <begin position="863"/>
        <end position="892"/>
    </location>
</feature>
<dbReference type="SMART" id="SM00320">
    <property type="entry name" value="WD40"/>
    <property type="match status" value="4"/>
</dbReference>
<accession>A0AAJ0GR74</accession>
<feature type="region of interest" description="Disordered" evidence="2">
    <location>
        <begin position="926"/>
        <end position="969"/>
    </location>
</feature>
<dbReference type="InterPro" id="IPR015943">
    <property type="entry name" value="WD40/YVTN_repeat-like_dom_sf"/>
</dbReference>
<gene>
    <name evidence="3" type="ORF">B0T15DRAFT_486168</name>
</gene>
<dbReference type="SUPFAM" id="SSF50978">
    <property type="entry name" value="WD40 repeat-like"/>
    <property type="match status" value="1"/>
</dbReference>
<dbReference type="InterPro" id="IPR036322">
    <property type="entry name" value="WD40_repeat_dom_sf"/>
</dbReference>
<evidence type="ECO:0000256" key="2">
    <source>
        <dbReference type="SAM" id="MobiDB-lite"/>
    </source>
</evidence>
<feature type="compositionally biased region" description="Polar residues" evidence="2">
    <location>
        <begin position="93"/>
        <end position="111"/>
    </location>
</feature>
<feature type="compositionally biased region" description="Polar residues" evidence="2">
    <location>
        <begin position="1"/>
        <end position="17"/>
    </location>
</feature>
<keyword evidence="4" id="KW-1185">Reference proteome</keyword>
<dbReference type="SUPFAM" id="SSF101908">
    <property type="entry name" value="Putative isomerase YbhE"/>
    <property type="match status" value="1"/>
</dbReference>
<dbReference type="InterPro" id="IPR001680">
    <property type="entry name" value="WD40_rpt"/>
</dbReference>
<dbReference type="GeneID" id="87885167"/>
<protein>
    <submittedName>
        <fullName evidence="3">Uncharacterized protein</fullName>
    </submittedName>
</protein>
<proteinExistence type="predicted"/>
<sequence length="969" mass="103588">MAATPSNRTKLTPSNSPFLARPSRSSVRPRNPQESCLSLQRVIGTTCSSPTGFDTVHSSFAYIAGGAVVVVDVSGGEYSQRFYRARPTAVPSLSISPVTNTSSTANSTPKANDSRNRSAASPRESLFASSDWPDSPTSKTWTSRERIKAATCLALSRDGRYLAVGETGYAPRVLIFNLQDASSDTPLVSISEHTFGVNAVAWSPDTKFLASLGAANDGFLYLWRVDSRTGAVKLFQQNKCTSFVKGMVWMGSNLLTLGVRHVKVWRVDDGPEISGAKQKFPSDGPVPVAPVQAQKPLPGRNILLGSMLDATFSCALPISEDRAIICTETGSVCLLDDANKQMKLTKALDLGFSITCISRRGDNVYIGGKEDYFAIISLDTILTGKPEIPVHTSQTATGLIAMGFLAENLVTIDSKRSIGIWSADQMPSCARGGGSYIPIPGLETGGTEAEPVNQVVTARASNDASLFVAGDKLGVLRIVEVSSGECLLESKVHASNCQDITVHEGKDRTVQLFHRPSTGVFEHFQTLEFSAKVVQVLIPTEDKIHDLVTIPSRHISLRASPSSMTVTPDLKTIFVSLLDRSVCQFDFGSGRLSTSFKCNDEAGLDSVVLESLTYGELGPDGLAFLLGISNTDKSVRIYDTQSGCFMDREWGHTEAINGVIFIDNEETGRKVVSAGEDGTIMIWALDFQDSAGGSRSRDPSPEKAPPQSTSTRPPLRRRPSPTTTTGRRSPRASRLTSKFHLPFSSLRTPTADKQQTSPTSASAAMNYTPTRRDSSGALTTARHPQAPRPAPTSNSNHPRGSGSGGGGYGFGSLSMATEQTCRQLRAYRKKLSSTDTISSDVLAQLDAELRLTAAALGERAIRSRTNAAAASSRSPKDRGRDGGGGGGGSAQELSESLLSGLLDQYSERLVSMLDEKLRLRLTEEEKDALAKERRPSTADDGSPSTTRRSSEGGSLGSGGGVVCEEPQSM</sequence>
<reference evidence="3" key="2">
    <citation type="submission" date="2023-06" db="EMBL/GenBank/DDBJ databases">
        <authorList>
            <consortium name="Lawrence Berkeley National Laboratory"/>
            <person name="Mondo S.J."/>
            <person name="Hensen N."/>
            <person name="Bonometti L."/>
            <person name="Westerberg I."/>
            <person name="Brannstrom I.O."/>
            <person name="Guillou S."/>
            <person name="Cros-Aarteil S."/>
            <person name="Calhoun S."/>
            <person name="Haridas S."/>
            <person name="Kuo A."/>
            <person name="Pangilinan J."/>
            <person name="Riley R."/>
            <person name="Labutti K."/>
            <person name="Andreopoulos B."/>
            <person name="Lipzen A."/>
            <person name="Chen C."/>
            <person name="Yanf M."/>
            <person name="Daum C."/>
            <person name="Ng V."/>
            <person name="Clum A."/>
            <person name="Steindorff A."/>
            <person name="Ohm R."/>
            <person name="Martin F."/>
            <person name="Silar P."/>
            <person name="Natvig D."/>
            <person name="Lalanne C."/>
            <person name="Gautier V."/>
            <person name="Ament-Velasquez S.L."/>
            <person name="Kruys A."/>
            <person name="Hutchinson M.I."/>
            <person name="Powell A.J."/>
            <person name="Barry K."/>
            <person name="Miller A.N."/>
            <person name="Grigoriev I.V."/>
            <person name="Debuchy R."/>
            <person name="Gladieux P."/>
            <person name="Thoren M.H."/>
            <person name="Johannesson H."/>
        </authorList>
    </citation>
    <scope>NUCLEOTIDE SEQUENCE</scope>
    <source>
        <strain evidence="3">CBS 333.67</strain>
    </source>
</reference>
<dbReference type="PROSITE" id="PS50082">
    <property type="entry name" value="WD_REPEATS_2"/>
    <property type="match status" value="1"/>
</dbReference>
<evidence type="ECO:0000313" key="4">
    <source>
        <dbReference type="Proteomes" id="UP001273166"/>
    </source>
</evidence>
<dbReference type="Pfam" id="PF00400">
    <property type="entry name" value="WD40"/>
    <property type="match status" value="2"/>
</dbReference>
<name>A0AAJ0GR74_9PEZI</name>
<dbReference type="Proteomes" id="UP001273166">
    <property type="component" value="Unassembled WGS sequence"/>
</dbReference>
<feature type="compositionally biased region" description="Gly residues" evidence="2">
    <location>
        <begin position="801"/>
        <end position="810"/>
    </location>
</feature>
<dbReference type="PANTHER" id="PTHR45589:SF1">
    <property type="entry name" value="WD REPEAT DOMAIN 62, ISOFORM G"/>
    <property type="match status" value="1"/>
</dbReference>
<feature type="region of interest" description="Disordered" evidence="2">
    <location>
        <begin position="1"/>
        <end position="33"/>
    </location>
</feature>
<feature type="compositionally biased region" description="Low complexity" evidence="2">
    <location>
        <begin position="863"/>
        <end position="873"/>
    </location>
</feature>
<dbReference type="InterPro" id="IPR052779">
    <property type="entry name" value="WDR62"/>
</dbReference>
<keyword evidence="1" id="KW-0853">WD repeat</keyword>
<dbReference type="EMBL" id="JAUDZG010000005">
    <property type="protein sequence ID" value="KAK3304616.1"/>
    <property type="molecule type" value="Genomic_DNA"/>
</dbReference>
<feature type="region of interest" description="Disordered" evidence="2">
    <location>
        <begin position="690"/>
        <end position="811"/>
    </location>
</feature>
<organism evidence="3 4">
    <name type="scientific">Chaetomium strumarium</name>
    <dbReference type="NCBI Taxonomy" id="1170767"/>
    <lineage>
        <taxon>Eukaryota</taxon>
        <taxon>Fungi</taxon>
        <taxon>Dikarya</taxon>
        <taxon>Ascomycota</taxon>
        <taxon>Pezizomycotina</taxon>
        <taxon>Sordariomycetes</taxon>
        <taxon>Sordariomycetidae</taxon>
        <taxon>Sordariales</taxon>
        <taxon>Chaetomiaceae</taxon>
        <taxon>Chaetomium</taxon>
    </lineage>
</organism>
<dbReference type="Gene3D" id="2.130.10.10">
    <property type="entry name" value="YVTN repeat-like/Quinoprotein amine dehydrogenase"/>
    <property type="match status" value="3"/>
</dbReference>
<evidence type="ECO:0000256" key="1">
    <source>
        <dbReference type="PROSITE-ProRule" id="PRU00221"/>
    </source>
</evidence>
<dbReference type="AlphaFoldDB" id="A0AAJ0GR74"/>
<dbReference type="RefSeq" id="XP_062720396.1">
    <property type="nucleotide sequence ID" value="XM_062866338.1"/>
</dbReference>
<feature type="compositionally biased region" description="Low complexity" evidence="2">
    <location>
        <begin position="21"/>
        <end position="32"/>
    </location>
</feature>
<feature type="compositionally biased region" description="Basic and acidic residues" evidence="2">
    <location>
        <begin position="926"/>
        <end position="937"/>
    </location>
</feature>